<reference evidence="5" key="3">
    <citation type="submission" date="2025-04" db="UniProtKB">
        <authorList>
            <consortium name="RefSeq"/>
        </authorList>
    </citation>
    <scope>IDENTIFICATION</scope>
    <source>
        <strain evidence="5">CBS 304.34</strain>
    </source>
</reference>
<organism evidence="3">
    <name type="scientific">Mytilinidion resinicola</name>
    <dbReference type="NCBI Taxonomy" id="574789"/>
    <lineage>
        <taxon>Eukaryota</taxon>
        <taxon>Fungi</taxon>
        <taxon>Dikarya</taxon>
        <taxon>Ascomycota</taxon>
        <taxon>Pezizomycotina</taxon>
        <taxon>Dothideomycetes</taxon>
        <taxon>Pleosporomycetidae</taxon>
        <taxon>Mytilinidiales</taxon>
        <taxon>Mytilinidiaceae</taxon>
        <taxon>Mytilinidion</taxon>
    </lineage>
</organism>
<sequence>MFAEFGSKSGSGVALRTRCRTVHGVDTTLHILLNIISTCILGASNYCMQGISAPAREEIDTVHKKKKWADIGIQSTRNLTLIAPKRVFIWALLGFTSVPFHLFFNSVFFTASQARHSDPLNLIEYNRKDSGLQIVRLLQDIQNTSTRNTNFTKLAPKDCIQDYATSFQEKRGDVVIVSKIRNNSAPLLWSRYPQRYLTDGHTNQDPFRWICEDSTQNTVRCNSDLALSKTNNGNNWAVYGEPVDYCLSRNTHDTCQLAYNVWMMLAVVVFDIFKTATMIWMILQHPIGALRTSGDAIASFLNREDETTRDMCLVSPATLHRSGWLDSFPPQLLTSATHHIRC</sequence>
<evidence type="ECO:0000313" key="3">
    <source>
        <dbReference type="EMBL" id="KAF2804137.1"/>
    </source>
</evidence>
<dbReference type="RefSeq" id="XP_033571101.1">
    <property type="nucleotide sequence ID" value="XM_033716087.1"/>
</dbReference>
<feature type="transmembrane region" description="Helical" evidence="1">
    <location>
        <begin position="87"/>
        <end position="109"/>
    </location>
</feature>
<keyword evidence="1" id="KW-0472">Membrane</keyword>
<reference evidence="5" key="2">
    <citation type="submission" date="2020-04" db="EMBL/GenBank/DDBJ databases">
        <authorList>
            <consortium name="NCBI Genome Project"/>
        </authorList>
    </citation>
    <scope>NUCLEOTIDE SEQUENCE</scope>
    <source>
        <strain evidence="5">CBS 304.34</strain>
    </source>
</reference>
<dbReference type="AlphaFoldDB" id="A0A6A6Y8J3"/>
<dbReference type="Pfam" id="PF20163">
    <property type="entry name" value="DUF6536"/>
    <property type="match status" value="1"/>
</dbReference>
<keyword evidence="1" id="KW-1133">Transmembrane helix</keyword>
<feature type="transmembrane region" description="Helical" evidence="1">
    <location>
        <begin position="261"/>
        <end position="283"/>
    </location>
</feature>
<dbReference type="Proteomes" id="UP000504636">
    <property type="component" value="Unplaced"/>
</dbReference>
<dbReference type="PANTHER" id="PTHR35395:SF1">
    <property type="entry name" value="DUF6536 DOMAIN-CONTAINING PROTEIN"/>
    <property type="match status" value="1"/>
</dbReference>
<feature type="domain" description="DUF6536" evidence="2">
    <location>
        <begin position="8"/>
        <end position="116"/>
    </location>
</feature>
<accession>A0A6A6Y8J3</accession>
<keyword evidence="4" id="KW-1185">Reference proteome</keyword>
<evidence type="ECO:0000313" key="5">
    <source>
        <dbReference type="RefSeq" id="XP_033571101.1"/>
    </source>
</evidence>
<evidence type="ECO:0000259" key="2">
    <source>
        <dbReference type="Pfam" id="PF20163"/>
    </source>
</evidence>
<keyword evidence="1" id="KW-0812">Transmembrane</keyword>
<dbReference type="PANTHER" id="PTHR35395">
    <property type="entry name" value="DUF6536 DOMAIN-CONTAINING PROTEIN"/>
    <property type="match status" value="1"/>
</dbReference>
<protein>
    <recommendedName>
        <fullName evidence="2">DUF6536 domain-containing protein</fullName>
    </recommendedName>
</protein>
<evidence type="ECO:0000313" key="4">
    <source>
        <dbReference type="Proteomes" id="UP000504636"/>
    </source>
</evidence>
<dbReference type="GeneID" id="54456980"/>
<evidence type="ECO:0000256" key="1">
    <source>
        <dbReference type="SAM" id="Phobius"/>
    </source>
</evidence>
<dbReference type="OrthoDB" id="5429634at2759"/>
<dbReference type="EMBL" id="MU003714">
    <property type="protein sequence ID" value="KAF2804137.1"/>
    <property type="molecule type" value="Genomic_DNA"/>
</dbReference>
<proteinExistence type="predicted"/>
<reference evidence="3 5" key="1">
    <citation type="journal article" date="2020" name="Stud. Mycol.">
        <title>101 Dothideomycetes genomes: a test case for predicting lifestyles and emergence of pathogens.</title>
        <authorList>
            <person name="Haridas S."/>
            <person name="Albert R."/>
            <person name="Binder M."/>
            <person name="Bloem J."/>
            <person name="Labutti K."/>
            <person name="Salamov A."/>
            <person name="Andreopoulos B."/>
            <person name="Baker S."/>
            <person name="Barry K."/>
            <person name="Bills G."/>
            <person name="Bluhm B."/>
            <person name="Cannon C."/>
            <person name="Castanera R."/>
            <person name="Culley D."/>
            <person name="Daum C."/>
            <person name="Ezra D."/>
            <person name="Gonzalez J."/>
            <person name="Henrissat B."/>
            <person name="Kuo A."/>
            <person name="Liang C."/>
            <person name="Lipzen A."/>
            <person name="Lutzoni F."/>
            <person name="Magnuson J."/>
            <person name="Mondo S."/>
            <person name="Nolan M."/>
            <person name="Ohm R."/>
            <person name="Pangilinan J."/>
            <person name="Park H.-J."/>
            <person name="Ramirez L."/>
            <person name="Alfaro M."/>
            <person name="Sun H."/>
            <person name="Tritt A."/>
            <person name="Yoshinaga Y."/>
            <person name="Zwiers L.-H."/>
            <person name="Turgeon B."/>
            <person name="Goodwin S."/>
            <person name="Spatafora J."/>
            <person name="Crous P."/>
            <person name="Grigoriev I."/>
        </authorList>
    </citation>
    <scope>NUCLEOTIDE SEQUENCE</scope>
    <source>
        <strain evidence="3 5">CBS 304.34</strain>
    </source>
</reference>
<dbReference type="InterPro" id="IPR046623">
    <property type="entry name" value="DUF6536"/>
</dbReference>
<gene>
    <name evidence="3 5" type="ORF">BDZ99DRAFT_398345</name>
</gene>
<name>A0A6A6Y8J3_9PEZI</name>